<gene>
    <name evidence="3" type="ORF">TPAB3V08_LOCUS8669</name>
</gene>
<keyword evidence="4" id="KW-1185">Reference proteome</keyword>
<name>A0ABN7P5N6_TIMPD</name>
<protein>
    <recommendedName>
        <fullName evidence="2">DUF4485 domain-containing protein</fullName>
    </recommendedName>
</protein>
<dbReference type="Proteomes" id="UP001153148">
    <property type="component" value="Unassembled WGS sequence"/>
</dbReference>
<proteinExistence type="predicted"/>
<evidence type="ECO:0000259" key="2">
    <source>
        <dbReference type="Pfam" id="PF14846"/>
    </source>
</evidence>
<organism evidence="3 4">
    <name type="scientific">Timema podura</name>
    <name type="common">Walking stick</name>
    <dbReference type="NCBI Taxonomy" id="61482"/>
    <lineage>
        <taxon>Eukaryota</taxon>
        <taxon>Metazoa</taxon>
        <taxon>Ecdysozoa</taxon>
        <taxon>Arthropoda</taxon>
        <taxon>Hexapoda</taxon>
        <taxon>Insecta</taxon>
        <taxon>Pterygota</taxon>
        <taxon>Neoptera</taxon>
        <taxon>Polyneoptera</taxon>
        <taxon>Phasmatodea</taxon>
        <taxon>Timematodea</taxon>
        <taxon>Timematoidea</taxon>
        <taxon>Timematidae</taxon>
        <taxon>Timema</taxon>
    </lineage>
</organism>
<dbReference type="Pfam" id="PF14846">
    <property type="entry name" value="DUF4485"/>
    <property type="match status" value="1"/>
</dbReference>
<evidence type="ECO:0000256" key="1">
    <source>
        <dbReference type="SAM" id="MobiDB-lite"/>
    </source>
</evidence>
<reference evidence="3" key="1">
    <citation type="submission" date="2021-03" db="EMBL/GenBank/DDBJ databases">
        <authorList>
            <person name="Tran Van P."/>
        </authorList>
    </citation>
    <scope>NUCLEOTIDE SEQUENCE</scope>
</reference>
<evidence type="ECO:0000313" key="3">
    <source>
        <dbReference type="EMBL" id="CAG2061716.1"/>
    </source>
</evidence>
<feature type="region of interest" description="Disordered" evidence="1">
    <location>
        <begin position="105"/>
        <end position="126"/>
    </location>
</feature>
<feature type="domain" description="DUF4485" evidence="2">
    <location>
        <begin position="8"/>
        <end position="85"/>
    </location>
</feature>
<accession>A0ABN7P5N6</accession>
<dbReference type="InterPro" id="IPR027831">
    <property type="entry name" value="DUF4485"/>
</dbReference>
<evidence type="ECO:0000313" key="4">
    <source>
        <dbReference type="Proteomes" id="UP001153148"/>
    </source>
</evidence>
<sequence>MTTQVEKLNRNFNHNMILAKTMVGNLRTSKERHLVYQWVEKLKGCSYSTDEMRLRNDFMFYLVTNLQSGELRSPFRRVPPKGPLARALVGHYDDGDDILSDETEFMSSSDTDSHRKPLPRLPRPPASGKFLVPQPMPACGAFCYLSVLSKGDNVTS</sequence>
<dbReference type="EMBL" id="CAJPIN010016966">
    <property type="protein sequence ID" value="CAG2061716.1"/>
    <property type="molecule type" value="Genomic_DNA"/>
</dbReference>
<comment type="caution">
    <text evidence="3">The sequence shown here is derived from an EMBL/GenBank/DDBJ whole genome shotgun (WGS) entry which is preliminary data.</text>
</comment>